<name>A0ABX8EHH3_9ACTN</name>
<dbReference type="PANTHER" id="PTHR30383">
    <property type="entry name" value="THIOESTERASE 1/PROTEASE 1/LYSOPHOSPHOLIPASE L1"/>
    <property type="match status" value="1"/>
</dbReference>
<feature type="domain" description="SGNH hydrolase-type esterase" evidence="2">
    <location>
        <begin position="70"/>
        <end position="234"/>
    </location>
</feature>
<feature type="region of interest" description="Disordered" evidence="1">
    <location>
        <begin position="1"/>
        <end position="25"/>
    </location>
</feature>
<accession>A0ABX8EHH3</accession>
<feature type="compositionally biased region" description="Polar residues" evidence="1">
    <location>
        <begin position="8"/>
        <end position="23"/>
    </location>
</feature>
<evidence type="ECO:0000313" key="3">
    <source>
        <dbReference type="EMBL" id="QVT79956.1"/>
    </source>
</evidence>
<gene>
    <name evidence="3" type="ORF">ENKNEFLB_02346</name>
</gene>
<reference evidence="3 4" key="1">
    <citation type="submission" date="2021-05" db="EMBL/GenBank/DDBJ databases">
        <title>Complete genome of Nocardioides aquaticus KCTC 9944T isolated from meromictic and hypersaline Ekho Lake, Antarctica.</title>
        <authorList>
            <person name="Hwang K."/>
            <person name="Kim K.M."/>
            <person name="Choe H."/>
        </authorList>
    </citation>
    <scope>NUCLEOTIDE SEQUENCE [LARGE SCALE GENOMIC DNA]</scope>
    <source>
        <strain evidence="3 4">KCTC 9944</strain>
    </source>
</reference>
<sequence>MHPVGTLGSVTATEPDWDTSTGRTPGPAMRLLNAVVPGVRRVRAQVDRYAAAWRDHNARAVREPRRRWVVLGDSMSQGVGASAHDAGWVGQLDQRLRADGHDLAVLNLSATGARTRDVLDRQLPVLESLPTQPDGTPAALVTVLVGSNDLFGGREARAALPSAMAELVDRLPAGSLVPTLPQPSAAADLANEHVVRAAARGRVVLVDLRETGPTSWRGRLAPDFFHPNDLGYAAMADALEPGVRAVLRAGQRG</sequence>
<dbReference type="Proteomes" id="UP000679307">
    <property type="component" value="Chromosome"/>
</dbReference>
<evidence type="ECO:0000256" key="1">
    <source>
        <dbReference type="SAM" id="MobiDB-lite"/>
    </source>
</evidence>
<dbReference type="EMBL" id="CP075371">
    <property type="protein sequence ID" value="QVT79956.1"/>
    <property type="molecule type" value="Genomic_DNA"/>
</dbReference>
<dbReference type="GO" id="GO:0004806">
    <property type="term" value="F:triacylglycerol lipase activity"/>
    <property type="evidence" value="ECO:0007669"/>
    <property type="project" value="UniProtKB-EC"/>
</dbReference>
<keyword evidence="3" id="KW-0378">Hydrolase</keyword>
<protein>
    <submittedName>
        <fullName evidence="3">Lipase</fullName>
        <ecNumber evidence="3">3.1.1.3</ecNumber>
    </submittedName>
</protein>
<dbReference type="Pfam" id="PF13472">
    <property type="entry name" value="Lipase_GDSL_2"/>
    <property type="match status" value="1"/>
</dbReference>
<organism evidence="3 4">
    <name type="scientific">Nocardioides aquaticus</name>
    <dbReference type="NCBI Taxonomy" id="160826"/>
    <lineage>
        <taxon>Bacteria</taxon>
        <taxon>Bacillati</taxon>
        <taxon>Actinomycetota</taxon>
        <taxon>Actinomycetes</taxon>
        <taxon>Propionibacteriales</taxon>
        <taxon>Nocardioidaceae</taxon>
        <taxon>Nocardioides</taxon>
    </lineage>
</organism>
<proteinExistence type="predicted"/>
<evidence type="ECO:0000313" key="4">
    <source>
        <dbReference type="Proteomes" id="UP000679307"/>
    </source>
</evidence>
<dbReference type="InterPro" id="IPR013830">
    <property type="entry name" value="SGNH_hydro"/>
</dbReference>
<dbReference type="EC" id="3.1.1.3" evidence="3"/>
<dbReference type="CDD" id="cd00229">
    <property type="entry name" value="SGNH_hydrolase"/>
    <property type="match status" value="1"/>
</dbReference>
<dbReference type="InterPro" id="IPR051532">
    <property type="entry name" value="Ester_Hydrolysis_Enzymes"/>
</dbReference>
<keyword evidence="4" id="KW-1185">Reference proteome</keyword>
<dbReference type="PANTHER" id="PTHR30383:SF5">
    <property type="entry name" value="SGNH HYDROLASE-TYPE ESTERASE DOMAIN-CONTAINING PROTEIN"/>
    <property type="match status" value="1"/>
</dbReference>
<evidence type="ECO:0000259" key="2">
    <source>
        <dbReference type="Pfam" id="PF13472"/>
    </source>
</evidence>